<gene>
    <name evidence="7" type="ORF">BBI17_003189</name>
    <name evidence="8" type="ORF">BBO99_00003033</name>
</gene>
<feature type="region of interest" description="Disordered" evidence="4">
    <location>
        <begin position="430"/>
        <end position="492"/>
    </location>
</feature>
<dbReference type="EMBL" id="MAYM02001961">
    <property type="protein sequence ID" value="RLN06423.1"/>
    <property type="molecule type" value="Genomic_DNA"/>
</dbReference>
<dbReference type="GO" id="GO:0031417">
    <property type="term" value="C:NatC complex"/>
    <property type="evidence" value="ECO:0007669"/>
    <property type="project" value="InterPro"/>
</dbReference>
<evidence type="ECO:0000256" key="1">
    <source>
        <dbReference type="ARBA" id="ARBA00004496"/>
    </source>
</evidence>
<keyword evidence="9" id="KW-1185">Reference proteome</keyword>
<dbReference type="Proteomes" id="UP000285624">
    <property type="component" value="Unassembled WGS sequence"/>
</dbReference>
<dbReference type="EMBL" id="MBDN02000057">
    <property type="protein sequence ID" value="RLN82247.1"/>
    <property type="molecule type" value="Genomic_DNA"/>
</dbReference>
<feature type="domain" description="NAA35-like N-terminal" evidence="5">
    <location>
        <begin position="49"/>
        <end position="212"/>
    </location>
</feature>
<evidence type="ECO:0000313" key="10">
    <source>
        <dbReference type="Proteomes" id="UP000285883"/>
    </source>
</evidence>
<dbReference type="Pfam" id="PF04112">
    <property type="entry name" value="Mak10"/>
    <property type="match status" value="1"/>
</dbReference>
<comment type="similarity">
    <text evidence="2">Belongs to the MAK10 family.</text>
</comment>
<comment type="subcellular location">
    <subcellularLocation>
        <location evidence="1">Cytoplasm</location>
    </subcellularLocation>
</comment>
<dbReference type="PANTHER" id="PTHR21373">
    <property type="entry name" value="GLUCOSE REPRESSIBLE PROTEIN MAK10"/>
    <property type="match status" value="1"/>
</dbReference>
<reference evidence="9 10" key="1">
    <citation type="submission" date="2018-07" db="EMBL/GenBank/DDBJ databases">
        <title>Genome sequencing of oomycete isolates from Chile give support for New Zealand origin for Phytophthora kernoviae and make available the first Nothophytophthora sp. genome.</title>
        <authorList>
            <person name="Studholme D.J."/>
            <person name="Sanfuentes E."/>
            <person name="Panda P."/>
            <person name="Hill R."/>
            <person name="Sambles C."/>
            <person name="Grant M."/>
            <person name="Williams N.M."/>
            <person name="Mcdougal R.L."/>
        </authorList>
    </citation>
    <scope>NUCLEOTIDE SEQUENCE [LARGE SCALE GENOMIC DNA]</scope>
    <source>
        <strain evidence="7">Chile2</strain>
        <strain evidence="8">Chile4</strain>
    </source>
</reference>
<proteinExistence type="inferred from homology"/>
<comment type="caution">
    <text evidence="8">The sequence shown here is derived from an EMBL/GenBank/DDBJ whole genome shotgun (WGS) entry which is preliminary data.</text>
</comment>
<sequence>MAVCGGLGGGGELHSEVETKLSMQRSPFQAEWRDVTQLMSAAAKELKVGQLVHEEDFKLFDSMSALELMDPKMDSGMLVNGIPPLSIAARLEDSQVPLEFSSARDVLATLDELFRCEAGWLNGLPLAQSLLTSVYMHRDPLNALVAQLVTPLEGLVGSEADVRSVLEANVGKSMKDSLLLVMCAICLSTLKTATLVRDAVLRADIYEEEDFSPGNGLDLGALGPVSLEVVDSSKKKHGKKSTATNAGDGDSSGAVGFEPLYPNARLFLYADKKIYAKYNFMDWLSAAMVLNGVPSVLLSTQEGVLYSSRSIETVYESLKLYLHNRSRQRARIEYLLDEWSVLQVEATAVDEKFTTEMNIPKAAYPRYFTAWSLEESVQLMIQYVALGLELDLYAPSEFGTIYWYLDYLQGSRLQNLNVTWTFVEKMKQIMPPTHRNGPESTNGSKGEASGTPQPETSSKASKKSKAKHKKHNNGAAASAMSETPEVAREPVDPTKARFLREIQYTEMLRSLMRAYFQLSSALEREGLVQVNPPMYSTFTIRFQRRFAPLQKMHYPAALTYEDFCQNSDFSPYELELIYKSAEECFKVARTHAEALLTDEDGINTMLAHDGEAGRVRGVEIQALLKVAISNCVRLAQRTGTSNSKTKKTSTSPSKDKKVQMEFDFSIHPHFPVVVFPLP</sequence>
<dbReference type="InterPro" id="IPR057982">
    <property type="entry name" value="TPR_NAA35"/>
</dbReference>
<dbReference type="InterPro" id="IPR007244">
    <property type="entry name" value="Naa35_N"/>
</dbReference>
<name>A0A3R7GZJ4_9STRA</name>
<evidence type="ECO:0000313" key="9">
    <source>
        <dbReference type="Proteomes" id="UP000285624"/>
    </source>
</evidence>
<evidence type="ECO:0000313" key="8">
    <source>
        <dbReference type="EMBL" id="RLN82247.1"/>
    </source>
</evidence>
<evidence type="ECO:0000259" key="6">
    <source>
        <dbReference type="Pfam" id="PF25789"/>
    </source>
</evidence>
<accession>A0A3R7GZJ4</accession>
<dbReference type="Proteomes" id="UP000285883">
    <property type="component" value="Unassembled WGS sequence"/>
</dbReference>
<evidence type="ECO:0000259" key="5">
    <source>
        <dbReference type="Pfam" id="PF04112"/>
    </source>
</evidence>
<organism evidence="8 9">
    <name type="scientific">Phytophthora kernoviae</name>
    <dbReference type="NCBI Taxonomy" id="325452"/>
    <lineage>
        <taxon>Eukaryota</taxon>
        <taxon>Sar</taxon>
        <taxon>Stramenopiles</taxon>
        <taxon>Oomycota</taxon>
        <taxon>Peronosporomycetes</taxon>
        <taxon>Peronosporales</taxon>
        <taxon>Peronosporaceae</taxon>
        <taxon>Phytophthora</taxon>
    </lineage>
</organism>
<dbReference type="InterPro" id="IPR057983">
    <property type="entry name" value="NAA35-like_N"/>
</dbReference>
<evidence type="ECO:0000313" key="7">
    <source>
        <dbReference type="EMBL" id="RLN06423.1"/>
    </source>
</evidence>
<feature type="compositionally biased region" description="Polar residues" evidence="4">
    <location>
        <begin position="438"/>
        <end position="456"/>
    </location>
</feature>
<feature type="domain" description="NAA35-like TPR repeats" evidence="6">
    <location>
        <begin position="266"/>
        <end position="673"/>
    </location>
</feature>
<evidence type="ECO:0000256" key="2">
    <source>
        <dbReference type="ARBA" id="ARBA00006289"/>
    </source>
</evidence>
<evidence type="ECO:0000256" key="4">
    <source>
        <dbReference type="SAM" id="MobiDB-lite"/>
    </source>
</evidence>
<feature type="compositionally biased region" description="Basic residues" evidence="4">
    <location>
        <begin position="460"/>
        <end position="472"/>
    </location>
</feature>
<keyword evidence="3" id="KW-0963">Cytoplasm</keyword>
<dbReference type="Pfam" id="PF25789">
    <property type="entry name" value="TPR_NAA35"/>
    <property type="match status" value="1"/>
</dbReference>
<dbReference type="STRING" id="325452.A0A3R7GZJ4"/>
<protein>
    <submittedName>
        <fullName evidence="8">Uncharacterized protein</fullName>
    </submittedName>
</protein>
<dbReference type="PANTHER" id="PTHR21373:SF0">
    <property type="entry name" value="N-ALPHA-ACETYLTRANSFERASE 35, NATC AUXILIARY SUBUNIT"/>
    <property type="match status" value="1"/>
</dbReference>
<evidence type="ECO:0000256" key="3">
    <source>
        <dbReference type="ARBA" id="ARBA00022490"/>
    </source>
</evidence>
<dbReference type="AlphaFoldDB" id="A0A3R7GZJ4"/>